<keyword evidence="3" id="KW-1185">Reference proteome</keyword>
<keyword evidence="1" id="KW-1133">Transmembrane helix</keyword>
<gene>
    <name evidence="2" type="ORF">EF096_17055</name>
</gene>
<comment type="caution">
    <text evidence="2">The sequence shown here is derived from an EMBL/GenBank/DDBJ whole genome shotgun (WGS) entry which is preliminary data.</text>
</comment>
<keyword evidence="1" id="KW-0812">Transmembrane</keyword>
<sequence length="84" mass="9770">MDYLIIAVAVLSGLYFHWWLFVRIRRWADRDLALSMAGNEPAKRDFMLVKLAEARRLGIKKGELEAWLQDASTSYAVTRLQDKN</sequence>
<name>A0ABX9XE13_9PSED</name>
<feature type="transmembrane region" description="Helical" evidence="1">
    <location>
        <begin position="6"/>
        <end position="22"/>
    </location>
</feature>
<organism evidence="2 3">
    <name type="scientific">Pseudomonas neustonica</name>
    <dbReference type="NCBI Taxonomy" id="2487346"/>
    <lineage>
        <taxon>Bacteria</taxon>
        <taxon>Pseudomonadati</taxon>
        <taxon>Pseudomonadota</taxon>
        <taxon>Gammaproteobacteria</taxon>
        <taxon>Pseudomonadales</taxon>
        <taxon>Pseudomonadaceae</taxon>
        <taxon>Pseudomonas</taxon>
    </lineage>
</organism>
<evidence type="ECO:0000256" key="1">
    <source>
        <dbReference type="SAM" id="Phobius"/>
    </source>
</evidence>
<dbReference type="Proteomes" id="UP000275199">
    <property type="component" value="Unassembled WGS sequence"/>
</dbReference>
<evidence type="ECO:0008006" key="4">
    <source>
        <dbReference type="Google" id="ProtNLM"/>
    </source>
</evidence>
<dbReference type="RefSeq" id="WP_123890991.1">
    <property type="nucleotide sequence ID" value="NZ_RKKU01000028.1"/>
</dbReference>
<protein>
    <recommendedName>
        <fullName evidence="4">30S ribosomal protein S3</fullName>
    </recommendedName>
</protein>
<evidence type="ECO:0000313" key="3">
    <source>
        <dbReference type="Proteomes" id="UP000275199"/>
    </source>
</evidence>
<dbReference type="EMBL" id="RKKU01000028">
    <property type="protein sequence ID" value="ROZ81694.1"/>
    <property type="molecule type" value="Genomic_DNA"/>
</dbReference>
<accession>A0ABX9XE13</accession>
<keyword evidence="1" id="KW-0472">Membrane</keyword>
<reference evidence="2 3" key="1">
    <citation type="submission" date="2018-11" db="EMBL/GenBank/DDBJ databases">
        <authorList>
            <person name="Jang G.I."/>
            <person name="Hwang C.Y."/>
        </authorList>
    </citation>
    <scope>NUCLEOTIDE SEQUENCE [LARGE SCALE GENOMIC DNA]</scope>
    <source>
        <strain evidence="2 3">SSM26</strain>
    </source>
</reference>
<proteinExistence type="predicted"/>
<evidence type="ECO:0000313" key="2">
    <source>
        <dbReference type="EMBL" id="ROZ81694.1"/>
    </source>
</evidence>